<dbReference type="GO" id="GO:0016491">
    <property type="term" value="F:oxidoreductase activity"/>
    <property type="evidence" value="ECO:0007669"/>
    <property type="project" value="UniProtKB-KW"/>
</dbReference>
<dbReference type="SMART" id="SM00829">
    <property type="entry name" value="PKS_ER"/>
    <property type="match status" value="1"/>
</dbReference>
<sequence>MKALLSKEPGPPSTLVVEDIEAPTPKKGEVLVRVKIAALNFFDCLIIEDKYQFKPPRPFSIAAEMSGVVEALGEGVEGFSVGDRVCGYVQGGTARELIIAPPVALSHIPDGVSDEQAACIMVTYGTSYHGIKDRGELKAGETLAVLGASGGVGQAAVELGKIMGARVIACASSDEKLAFAKECGADEGINYSDVDLKDALKKATGGNGMDVIYDPVGGDFAESAFRAIAWGGRFLVIGFAAGPIPAIPLNLPLLKGADIRGVFWGAFTMRDPAGNRQNIDDLLGWLADGTLKPHVDSVFALEDGPAALEKIAARNVKGKVLLRVSD</sequence>
<dbReference type="SUPFAM" id="SSF51735">
    <property type="entry name" value="NAD(P)-binding Rossmann-fold domains"/>
    <property type="match status" value="1"/>
</dbReference>
<dbReference type="PANTHER" id="PTHR43677:SF4">
    <property type="entry name" value="QUINONE OXIDOREDUCTASE-LIKE PROTEIN 2"/>
    <property type="match status" value="1"/>
</dbReference>
<dbReference type="CDD" id="cd08241">
    <property type="entry name" value="QOR1"/>
    <property type="match status" value="1"/>
</dbReference>
<dbReference type="EMBL" id="JBHTJV010000009">
    <property type="protein sequence ID" value="MFD0916596.1"/>
    <property type="molecule type" value="Genomic_DNA"/>
</dbReference>
<reference evidence="3" key="1">
    <citation type="journal article" date="2019" name="Int. J. Syst. Evol. Microbiol.">
        <title>The Global Catalogue of Microorganisms (GCM) 10K type strain sequencing project: providing services to taxonomists for standard genome sequencing and annotation.</title>
        <authorList>
            <consortium name="The Broad Institute Genomics Platform"/>
            <consortium name="The Broad Institute Genome Sequencing Center for Infectious Disease"/>
            <person name="Wu L."/>
            <person name="Ma J."/>
        </authorList>
    </citation>
    <scope>NUCLEOTIDE SEQUENCE [LARGE SCALE GENOMIC DNA]</scope>
    <source>
        <strain evidence="3">CCUG 60023</strain>
    </source>
</reference>
<keyword evidence="2" id="KW-0560">Oxidoreductase</keyword>
<dbReference type="InterPro" id="IPR051397">
    <property type="entry name" value="Zn-ADH-like_protein"/>
</dbReference>
<dbReference type="SUPFAM" id="SSF50129">
    <property type="entry name" value="GroES-like"/>
    <property type="match status" value="1"/>
</dbReference>
<evidence type="ECO:0000313" key="2">
    <source>
        <dbReference type="EMBL" id="MFD0916596.1"/>
    </source>
</evidence>
<gene>
    <name evidence="2" type="ORF">ACFQ14_09275</name>
</gene>
<dbReference type="RefSeq" id="WP_377212455.1">
    <property type="nucleotide sequence ID" value="NZ_JBHTJV010000009.1"/>
</dbReference>
<protein>
    <submittedName>
        <fullName evidence="2">NADPH:quinone oxidoreductase family protein</fullName>
        <ecNumber evidence="2">1.-.-.-</ecNumber>
    </submittedName>
</protein>
<dbReference type="InterPro" id="IPR013154">
    <property type="entry name" value="ADH-like_N"/>
</dbReference>
<dbReference type="PANTHER" id="PTHR43677">
    <property type="entry name" value="SHORT-CHAIN DEHYDROGENASE/REDUCTASE"/>
    <property type="match status" value="1"/>
</dbReference>
<comment type="caution">
    <text evidence="2">The sequence shown here is derived from an EMBL/GenBank/DDBJ whole genome shotgun (WGS) entry which is preliminary data.</text>
</comment>
<dbReference type="InterPro" id="IPR013149">
    <property type="entry name" value="ADH-like_C"/>
</dbReference>
<dbReference type="InterPro" id="IPR011032">
    <property type="entry name" value="GroES-like_sf"/>
</dbReference>
<dbReference type="InterPro" id="IPR020843">
    <property type="entry name" value="ER"/>
</dbReference>
<evidence type="ECO:0000259" key="1">
    <source>
        <dbReference type="SMART" id="SM00829"/>
    </source>
</evidence>
<dbReference type="Pfam" id="PF08240">
    <property type="entry name" value="ADH_N"/>
    <property type="match status" value="1"/>
</dbReference>
<dbReference type="Gene3D" id="3.90.180.10">
    <property type="entry name" value="Medium-chain alcohol dehydrogenases, catalytic domain"/>
    <property type="match status" value="1"/>
</dbReference>
<dbReference type="InterPro" id="IPR036291">
    <property type="entry name" value="NAD(P)-bd_dom_sf"/>
</dbReference>
<name>A0ABW3FDM6_9HYPH</name>
<dbReference type="Pfam" id="PF00107">
    <property type="entry name" value="ADH_zinc_N"/>
    <property type="match status" value="1"/>
</dbReference>
<accession>A0ABW3FDM6</accession>
<feature type="domain" description="Enoyl reductase (ER)" evidence="1">
    <location>
        <begin position="10"/>
        <end position="322"/>
    </location>
</feature>
<dbReference type="EC" id="1.-.-.-" evidence="2"/>
<dbReference type="Gene3D" id="3.40.50.720">
    <property type="entry name" value="NAD(P)-binding Rossmann-like Domain"/>
    <property type="match status" value="1"/>
</dbReference>
<proteinExistence type="predicted"/>
<dbReference type="Proteomes" id="UP001597101">
    <property type="component" value="Unassembled WGS sequence"/>
</dbReference>
<evidence type="ECO:0000313" key="3">
    <source>
        <dbReference type="Proteomes" id="UP001597101"/>
    </source>
</evidence>
<keyword evidence="3" id="KW-1185">Reference proteome</keyword>
<organism evidence="2 3">
    <name type="scientific">Pseudahrensia aquimaris</name>
    <dbReference type="NCBI Taxonomy" id="744461"/>
    <lineage>
        <taxon>Bacteria</taxon>
        <taxon>Pseudomonadati</taxon>
        <taxon>Pseudomonadota</taxon>
        <taxon>Alphaproteobacteria</taxon>
        <taxon>Hyphomicrobiales</taxon>
        <taxon>Ahrensiaceae</taxon>
        <taxon>Pseudahrensia</taxon>
    </lineage>
</organism>